<keyword evidence="6" id="KW-0067">ATP-binding</keyword>
<comment type="caution">
    <text evidence="11">The sequence shown here is derived from an EMBL/GenBank/DDBJ whole genome shotgun (WGS) entry which is preliminary data.</text>
</comment>
<comment type="catalytic activity">
    <reaction evidence="8">
        <text>L-seryl-[protein] + ATP = O-phospho-L-seryl-[protein] + ADP + H(+)</text>
        <dbReference type="Rhea" id="RHEA:17989"/>
        <dbReference type="Rhea" id="RHEA-COMP:9863"/>
        <dbReference type="Rhea" id="RHEA-COMP:11604"/>
        <dbReference type="ChEBI" id="CHEBI:15378"/>
        <dbReference type="ChEBI" id="CHEBI:29999"/>
        <dbReference type="ChEBI" id="CHEBI:30616"/>
        <dbReference type="ChEBI" id="CHEBI:83421"/>
        <dbReference type="ChEBI" id="CHEBI:456216"/>
        <dbReference type="EC" id="2.7.11.1"/>
    </reaction>
</comment>
<evidence type="ECO:0000256" key="4">
    <source>
        <dbReference type="ARBA" id="ARBA00022741"/>
    </source>
</evidence>
<keyword evidence="3 11" id="KW-0808">Transferase</keyword>
<feature type="compositionally biased region" description="Acidic residues" evidence="9">
    <location>
        <begin position="481"/>
        <end position="491"/>
    </location>
</feature>
<evidence type="ECO:0000259" key="10">
    <source>
        <dbReference type="PROSITE" id="PS50011"/>
    </source>
</evidence>
<dbReference type="GeneID" id="92377408"/>
<protein>
    <recommendedName>
        <fullName evidence="1">non-specific serine/threonine protein kinase</fullName>
        <ecNumber evidence="1">2.7.11.1</ecNumber>
    </recommendedName>
</protein>
<dbReference type="Pfam" id="PF00069">
    <property type="entry name" value="Pkinase"/>
    <property type="match status" value="2"/>
</dbReference>
<evidence type="ECO:0000256" key="3">
    <source>
        <dbReference type="ARBA" id="ARBA00022679"/>
    </source>
</evidence>
<evidence type="ECO:0000256" key="5">
    <source>
        <dbReference type="ARBA" id="ARBA00022777"/>
    </source>
</evidence>
<gene>
    <name evidence="11" type="ORF">TEOVI_000346800</name>
</gene>
<dbReference type="EC" id="2.7.11.1" evidence="1"/>
<evidence type="ECO:0000256" key="1">
    <source>
        <dbReference type="ARBA" id="ARBA00012513"/>
    </source>
</evidence>
<dbReference type="InterPro" id="IPR000719">
    <property type="entry name" value="Prot_kinase_dom"/>
</dbReference>
<evidence type="ECO:0000256" key="6">
    <source>
        <dbReference type="ARBA" id="ARBA00022840"/>
    </source>
</evidence>
<accession>A0A1G4IHZ1</accession>
<keyword evidence="2" id="KW-0723">Serine/threonine-protein kinase</keyword>
<keyword evidence="12" id="KW-1185">Reference proteome</keyword>
<dbReference type="GO" id="GO:0035556">
    <property type="term" value="P:intracellular signal transduction"/>
    <property type="evidence" value="ECO:0007669"/>
    <property type="project" value="TreeGrafter"/>
</dbReference>
<dbReference type="InterPro" id="IPR039046">
    <property type="entry name" value="PDPK1"/>
</dbReference>
<dbReference type="GO" id="GO:0005524">
    <property type="term" value="F:ATP binding"/>
    <property type="evidence" value="ECO:0007669"/>
    <property type="project" value="UniProtKB-KW"/>
</dbReference>
<dbReference type="Gene3D" id="3.30.200.20">
    <property type="entry name" value="Phosphorylase Kinase, domain 1"/>
    <property type="match status" value="1"/>
</dbReference>
<dbReference type="GO" id="GO:0106310">
    <property type="term" value="F:protein serine kinase activity"/>
    <property type="evidence" value="ECO:0007669"/>
    <property type="project" value="RHEA"/>
</dbReference>
<feature type="domain" description="Protein kinase" evidence="10">
    <location>
        <begin position="26"/>
        <end position="366"/>
    </location>
</feature>
<feature type="region of interest" description="Disordered" evidence="9">
    <location>
        <begin position="470"/>
        <end position="491"/>
    </location>
</feature>
<dbReference type="InterPro" id="IPR011009">
    <property type="entry name" value="Kinase-like_dom_sf"/>
</dbReference>
<dbReference type="AlphaFoldDB" id="A0A1G4IHZ1"/>
<dbReference type="PANTHER" id="PTHR24356:SF228">
    <property type="entry name" value="NON-SPECIFIC SERINE_THREONINE PROTEIN KINASE"/>
    <property type="match status" value="1"/>
</dbReference>
<organism evidence="11 12">
    <name type="scientific">Trypanosoma equiperdum</name>
    <dbReference type="NCBI Taxonomy" id="5694"/>
    <lineage>
        <taxon>Eukaryota</taxon>
        <taxon>Discoba</taxon>
        <taxon>Euglenozoa</taxon>
        <taxon>Kinetoplastea</taxon>
        <taxon>Metakinetoplastina</taxon>
        <taxon>Trypanosomatida</taxon>
        <taxon>Trypanosomatidae</taxon>
        <taxon>Trypanosoma</taxon>
    </lineage>
</organism>
<evidence type="ECO:0000313" key="12">
    <source>
        <dbReference type="Proteomes" id="UP000195570"/>
    </source>
</evidence>
<proteinExistence type="predicted"/>
<evidence type="ECO:0000256" key="9">
    <source>
        <dbReference type="SAM" id="MobiDB-lite"/>
    </source>
</evidence>
<dbReference type="GO" id="GO:0004674">
    <property type="term" value="F:protein serine/threonine kinase activity"/>
    <property type="evidence" value="ECO:0007669"/>
    <property type="project" value="UniProtKB-KW"/>
</dbReference>
<evidence type="ECO:0000256" key="7">
    <source>
        <dbReference type="ARBA" id="ARBA00047899"/>
    </source>
</evidence>
<evidence type="ECO:0000256" key="8">
    <source>
        <dbReference type="ARBA" id="ARBA00048679"/>
    </source>
</evidence>
<sequence>MPRSGDAKSSGSEVACRTFDPCQLNLSSATPVGSGAISHVVRTTLQGAANTPIAVKILSKIQLLQQKKVQSAMNEKRALLDLAPHPFIARLYGTAQSEDELYFVMEHLPHGDLLEHIRTRYSRHSCRRHSEDVANTPSDRNGLQTSSSSTPCLDFHDIQLITAQLVVGLAHVFAKGFVLRDLKPENIVFDEKYRACLIDFDTVDVEGRTALPISNKGVAVRSKRSSGEGKDGAKKRLTISSIQTMRRNTANFCGTAQYVSPEMVGECRWSYSSDLWALGTVVYEMLYGKHMFSGDNAFKVMKAVVKGVSPENVPFPRVDIGPEFDAFERTKDFIVRLCHTDPTQRLGVNPITGMFDLDVLRQHDIFGDFCWDVLDEHVQQYRPVDISANPNECAAPASFRGPLHPQMLSDHTASLESHYHAVPVHNPEYAEYVYTATADVNPFERWACGVVEKDANYNVENEAVTRGLEKESVPKLSAENSECDGSDDDDDDISVIDDVGVQYFNNVHEDFMK</sequence>
<dbReference type="PROSITE" id="PS50011">
    <property type="entry name" value="PROTEIN_KINASE_DOM"/>
    <property type="match status" value="1"/>
</dbReference>
<comment type="catalytic activity">
    <reaction evidence="7">
        <text>L-threonyl-[protein] + ATP = O-phospho-L-threonyl-[protein] + ADP + H(+)</text>
        <dbReference type="Rhea" id="RHEA:46608"/>
        <dbReference type="Rhea" id="RHEA-COMP:11060"/>
        <dbReference type="Rhea" id="RHEA-COMP:11605"/>
        <dbReference type="ChEBI" id="CHEBI:15378"/>
        <dbReference type="ChEBI" id="CHEBI:30013"/>
        <dbReference type="ChEBI" id="CHEBI:30616"/>
        <dbReference type="ChEBI" id="CHEBI:61977"/>
        <dbReference type="ChEBI" id="CHEBI:456216"/>
        <dbReference type="EC" id="2.7.11.1"/>
    </reaction>
</comment>
<reference evidence="11" key="1">
    <citation type="submission" date="2016-09" db="EMBL/GenBank/DDBJ databases">
        <authorList>
            <person name="Hebert L."/>
            <person name="Moumen B."/>
        </authorList>
    </citation>
    <scope>NUCLEOTIDE SEQUENCE [LARGE SCALE GENOMIC DNA]</scope>
    <source>
        <strain evidence="11">OVI</strain>
    </source>
</reference>
<dbReference type="SMART" id="SM00220">
    <property type="entry name" value="S_TKc"/>
    <property type="match status" value="1"/>
</dbReference>
<dbReference type="CDD" id="cd05581">
    <property type="entry name" value="STKc_PDK1"/>
    <property type="match status" value="1"/>
</dbReference>
<dbReference type="VEuPathDB" id="TriTrypDB:TEOVI_000346800"/>
<evidence type="ECO:0000256" key="2">
    <source>
        <dbReference type="ARBA" id="ARBA00022527"/>
    </source>
</evidence>
<dbReference type="PANTHER" id="PTHR24356">
    <property type="entry name" value="SERINE/THREONINE-PROTEIN KINASE"/>
    <property type="match status" value="1"/>
</dbReference>
<dbReference type="FunFam" id="3.30.200.20:FF:001068">
    <property type="entry name" value="Protein kinase, putative"/>
    <property type="match status" value="1"/>
</dbReference>
<keyword evidence="5 11" id="KW-0418">Kinase</keyword>
<dbReference type="InterPro" id="IPR050236">
    <property type="entry name" value="Ser_Thr_kinase_AGC"/>
</dbReference>
<dbReference type="Gene3D" id="1.10.510.10">
    <property type="entry name" value="Transferase(Phosphotransferase) domain 1"/>
    <property type="match status" value="1"/>
</dbReference>
<keyword evidence="4" id="KW-0547">Nucleotide-binding</keyword>
<evidence type="ECO:0000313" key="11">
    <source>
        <dbReference type="EMBL" id="SCU71886.1"/>
    </source>
</evidence>
<dbReference type="Proteomes" id="UP000195570">
    <property type="component" value="Unassembled WGS sequence"/>
</dbReference>
<dbReference type="RefSeq" id="XP_067082468.1">
    <property type="nucleotide sequence ID" value="XM_067226367.1"/>
</dbReference>
<dbReference type="SUPFAM" id="SSF56112">
    <property type="entry name" value="Protein kinase-like (PK-like)"/>
    <property type="match status" value="1"/>
</dbReference>
<name>A0A1G4IHZ1_TRYEQ</name>
<dbReference type="EMBL" id="CZPT02001752">
    <property type="protein sequence ID" value="SCU71886.1"/>
    <property type="molecule type" value="Genomic_DNA"/>
</dbReference>